<evidence type="ECO:0000256" key="2">
    <source>
        <dbReference type="ARBA" id="ARBA00008663"/>
    </source>
</evidence>
<dbReference type="EMBL" id="FTPK01000002">
    <property type="protein sequence ID" value="SIT70359.1"/>
    <property type="molecule type" value="Genomic_DNA"/>
</dbReference>
<reference evidence="16 17" key="1">
    <citation type="submission" date="2017-01" db="EMBL/GenBank/DDBJ databases">
        <authorList>
            <person name="Mah S.A."/>
            <person name="Swanson W.J."/>
            <person name="Moy G.W."/>
            <person name="Vacquier V.D."/>
        </authorList>
    </citation>
    <scope>NUCLEOTIDE SEQUENCE [LARGE SCALE GENOMIC DNA]</scope>
    <source>
        <strain evidence="16 17">M9</strain>
    </source>
</reference>
<dbReference type="InterPro" id="IPR001697">
    <property type="entry name" value="Pyr_Knase"/>
</dbReference>
<comment type="pathway">
    <text evidence="1 13">Carbohydrate degradation; glycolysis; pyruvate from D-glyceraldehyde 3-phosphate: step 5/5.</text>
</comment>
<name>A0A1R3VYT6_9GAMM</name>
<dbReference type="GO" id="GO:0005524">
    <property type="term" value="F:ATP binding"/>
    <property type="evidence" value="ECO:0007669"/>
    <property type="project" value="UniProtKB-KW"/>
</dbReference>
<evidence type="ECO:0000259" key="14">
    <source>
        <dbReference type="Pfam" id="PF00224"/>
    </source>
</evidence>
<dbReference type="GO" id="GO:0016301">
    <property type="term" value="F:kinase activity"/>
    <property type="evidence" value="ECO:0007669"/>
    <property type="project" value="UniProtKB-KW"/>
</dbReference>
<evidence type="ECO:0000256" key="3">
    <source>
        <dbReference type="ARBA" id="ARBA00012142"/>
    </source>
</evidence>
<dbReference type="GO" id="GO:0030955">
    <property type="term" value="F:potassium ion binding"/>
    <property type="evidence" value="ECO:0007669"/>
    <property type="project" value="UniProtKB-UniRule"/>
</dbReference>
<evidence type="ECO:0000256" key="5">
    <source>
        <dbReference type="ARBA" id="ARBA00022723"/>
    </source>
</evidence>
<dbReference type="Gene3D" id="3.40.1380.20">
    <property type="entry name" value="Pyruvate kinase, C-terminal domain"/>
    <property type="match status" value="1"/>
</dbReference>
<dbReference type="SUPFAM" id="SSF52935">
    <property type="entry name" value="PK C-terminal domain-like"/>
    <property type="match status" value="1"/>
</dbReference>
<evidence type="ECO:0000256" key="12">
    <source>
        <dbReference type="NCBIfam" id="TIGR01064"/>
    </source>
</evidence>
<dbReference type="NCBIfam" id="NF004978">
    <property type="entry name" value="PRK06354.1"/>
    <property type="match status" value="1"/>
</dbReference>
<accession>A0A1R3VYT6</accession>
<comment type="similarity">
    <text evidence="2 13">Belongs to the pyruvate kinase family.</text>
</comment>
<evidence type="ECO:0000256" key="1">
    <source>
        <dbReference type="ARBA" id="ARBA00004997"/>
    </source>
</evidence>
<dbReference type="NCBIfam" id="NF004491">
    <property type="entry name" value="PRK05826.1"/>
    <property type="match status" value="1"/>
</dbReference>
<dbReference type="GO" id="GO:0004743">
    <property type="term" value="F:pyruvate kinase activity"/>
    <property type="evidence" value="ECO:0007669"/>
    <property type="project" value="UniProtKB-UniRule"/>
</dbReference>
<evidence type="ECO:0000256" key="10">
    <source>
        <dbReference type="ARBA" id="ARBA00023152"/>
    </source>
</evidence>
<evidence type="ECO:0000256" key="13">
    <source>
        <dbReference type="RuleBase" id="RU000504"/>
    </source>
</evidence>
<dbReference type="InterPro" id="IPR036918">
    <property type="entry name" value="Pyrv_Knase_C_sf"/>
</dbReference>
<evidence type="ECO:0000256" key="6">
    <source>
        <dbReference type="ARBA" id="ARBA00022741"/>
    </source>
</evidence>
<evidence type="ECO:0000313" key="16">
    <source>
        <dbReference type="EMBL" id="SIT70359.1"/>
    </source>
</evidence>
<evidence type="ECO:0000256" key="11">
    <source>
        <dbReference type="ARBA" id="ARBA00023317"/>
    </source>
</evidence>
<dbReference type="RefSeq" id="WP_076755679.1">
    <property type="nucleotide sequence ID" value="NZ_CP023018.1"/>
</dbReference>
<evidence type="ECO:0000313" key="17">
    <source>
        <dbReference type="Proteomes" id="UP000223759"/>
    </source>
</evidence>
<gene>
    <name evidence="16" type="ORF">SAMN05216526_1296</name>
</gene>
<keyword evidence="6" id="KW-0547">Nucleotide-binding</keyword>
<dbReference type="GO" id="GO:0000287">
    <property type="term" value="F:magnesium ion binding"/>
    <property type="evidence" value="ECO:0007669"/>
    <property type="project" value="UniProtKB-UniRule"/>
</dbReference>
<feature type="domain" description="Pyruvate kinase barrel" evidence="14">
    <location>
        <begin position="1"/>
        <end position="324"/>
    </location>
</feature>
<evidence type="ECO:0000256" key="8">
    <source>
        <dbReference type="ARBA" id="ARBA00022840"/>
    </source>
</evidence>
<keyword evidence="8" id="KW-0067">ATP-binding</keyword>
<evidence type="ECO:0000256" key="4">
    <source>
        <dbReference type="ARBA" id="ARBA00022679"/>
    </source>
</evidence>
<keyword evidence="5" id="KW-0479">Metal-binding</keyword>
<dbReference type="FunFam" id="2.40.33.10:FF:000001">
    <property type="entry name" value="Pyruvate kinase"/>
    <property type="match status" value="1"/>
</dbReference>
<dbReference type="UniPathway" id="UPA00109">
    <property type="reaction ID" value="UER00188"/>
</dbReference>
<feature type="domain" description="Pyruvate kinase C-terminal" evidence="15">
    <location>
        <begin position="356"/>
        <end position="470"/>
    </location>
</feature>
<organism evidence="16 17">
    <name type="scientific">Ectothiorhodosinus mongolicus</name>
    <dbReference type="NCBI Taxonomy" id="233100"/>
    <lineage>
        <taxon>Bacteria</taxon>
        <taxon>Pseudomonadati</taxon>
        <taxon>Pseudomonadota</taxon>
        <taxon>Gammaproteobacteria</taxon>
        <taxon>Chromatiales</taxon>
        <taxon>Ectothiorhodospiraceae</taxon>
        <taxon>Ectothiorhodosinus</taxon>
    </lineage>
</organism>
<dbReference type="Pfam" id="PF02887">
    <property type="entry name" value="PK_C"/>
    <property type="match status" value="1"/>
</dbReference>
<dbReference type="PRINTS" id="PR01050">
    <property type="entry name" value="PYRUVTKNASE"/>
</dbReference>
<evidence type="ECO:0000256" key="7">
    <source>
        <dbReference type="ARBA" id="ARBA00022777"/>
    </source>
</evidence>
<proteinExistence type="inferred from homology"/>
<dbReference type="Proteomes" id="UP000223759">
    <property type="component" value="Unassembled WGS sequence"/>
</dbReference>
<dbReference type="NCBIfam" id="TIGR01064">
    <property type="entry name" value="pyruv_kin"/>
    <property type="match status" value="1"/>
</dbReference>
<sequence>MRRTKIVATLGPATDSPAAMRRLVDAGIDVVRLNFSHGSADDHRRRLALLREAAEAAGRIIGILGDLQGPKIRITRFADGAIELAEGDDFVLDASLDAAAGDQHRVGLTYQALPDDVAVGDMLLLDDGRLVLSVKKVQGSAIHTQVLVGGTLSNNKGINRQGGGLSAPALTNKDLEDIRLAAELQVDFLAVSFPRCGDDIRLAREKLQAAGGQAEICAKIERAEAVTAIEDILDETDIIMIARGDLGVEIGDAELPGVQKRLIELARTRNRVVITATQMMESMITNPIPTRAEVFDVANAVLDGTDAVMLSGETATGKYPHMAVTSMGRICEAAERQRQARVSKHRMDSTFERVDEAIAMATMYTANHLNVKAIVAMTESGSTAQWMSRISSGMPIFAMTRHEPICRKVSLYRGVYPVSFQSENTSHAENNRLVVGMLKEAGMVDDGDLVIITKGDLTGVHGGTNAMKIVQVGALQDSVS</sequence>
<comment type="catalytic activity">
    <reaction evidence="13">
        <text>pyruvate + ATP = phosphoenolpyruvate + ADP + H(+)</text>
        <dbReference type="Rhea" id="RHEA:18157"/>
        <dbReference type="ChEBI" id="CHEBI:15361"/>
        <dbReference type="ChEBI" id="CHEBI:15378"/>
        <dbReference type="ChEBI" id="CHEBI:30616"/>
        <dbReference type="ChEBI" id="CHEBI:58702"/>
        <dbReference type="ChEBI" id="CHEBI:456216"/>
        <dbReference type="EC" id="2.7.1.40"/>
    </reaction>
</comment>
<evidence type="ECO:0000259" key="15">
    <source>
        <dbReference type="Pfam" id="PF02887"/>
    </source>
</evidence>
<dbReference type="InterPro" id="IPR040442">
    <property type="entry name" value="Pyrv_kinase-like_dom_sf"/>
</dbReference>
<dbReference type="STRING" id="233100.SAMN05216526_1296"/>
<dbReference type="PANTHER" id="PTHR11817">
    <property type="entry name" value="PYRUVATE KINASE"/>
    <property type="match status" value="1"/>
</dbReference>
<dbReference type="InterPro" id="IPR015793">
    <property type="entry name" value="Pyrv_Knase_brl"/>
</dbReference>
<dbReference type="InterPro" id="IPR011037">
    <property type="entry name" value="Pyrv_Knase-like_insert_dom_sf"/>
</dbReference>
<dbReference type="EC" id="2.7.1.40" evidence="3 12"/>
<dbReference type="SUPFAM" id="SSF50800">
    <property type="entry name" value="PK beta-barrel domain-like"/>
    <property type="match status" value="1"/>
</dbReference>
<dbReference type="InterPro" id="IPR015806">
    <property type="entry name" value="Pyrv_Knase_insert_dom_sf"/>
</dbReference>
<dbReference type="Gene3D" id="2.40.33.10">
    <property type="entry name" value="PK beta-barrel domain-like"/>
    <property type="match status" value="1"/>
</dbReference>
<dbReference type="Pfam" id="PF00224">
    <property type="entry name" value="PK"/>
    <property type="match status" value="1"/>
</dbReference>
<keyword evidence="17" id="KW-1185">Reference proteome</keyword>
<keyword evidence="7 13" id="KW-0418">Kinase</keyword>
<dbReference type="AlphaFoldDB" id="A0A1R3VYT6"/>
<protein>
    <recommendedName>
        <fullName evidence="3 12">Pyruvate kinase</fullName>
        <ecNumber evidence="3 12">2.7.1.40</ecNumber>
    </recommendedName>
</protein>
<keyword evidence="9 13" id="KW-0460">Magnesium</keyword>
<dbReference type="SUPFAM" id="SSF51621">
    <property type="entry name" value="Phosphoenolpyruvate/pyruvate domain"/>
    <property type="match status" value="1"/>
</dbReference>
<dbReference type="InterPro" id="IPR015795">
    <property type="entry name" value="Pyrv_Knase_C"/>
</dbReference>
<keyword evidence="10 13" id="KW-0324">Glycolysis</keyword>
<keyword evidence="11 16" id="KW-0670">Pyruvate</keyword>
<evidence type="ECO:0000256" key="9">
    <source>
        <dbReference type="ARBA" id="ARBA00022842"/>
    </source>
</evidence>
<keyword evidence="4 13" id="KW-0808">Transferase</keyword>
<dbReference type="OrthoDB" id="9812123at2"/>
<dbReference type="InterPro" id="IPR015813">
    <property type="entry name" value="Pyrv/PenolPyrv_kinase-like_dom"/>
</dbReference>
<dbReference type="Gene3D" id="3.20.20.60">
    <property type="entry name" value="Phosphoenolpyruvate-binding domains"/>
    <property type="match status" value="1"/>
</dbReference>